<gene>
    <name evidence="2" type="ORF">W911_16735</name>
</gene>
<accession>V5SJZ0</accession>
<dbReference type="HOGENOM" id="CLU_1052812_0_0_5"/>
<evidence type="ECO:0000313" key="2">
    <source>
        <dbReference type="EMBL" id="AHB50430.1"/>
    </source>
</evidence>
<dbReference type="RefSeq" id="WP_023788639.1">
    <property type="nucleotide sequence ID" value="NC_022997.1"/>
</dbReference>
<feature type="transmembrane region" description="Helical" evidence="1">
    <location>
        <begin position="41"/>
        <end position="61"/>
    </location>
</feature>
<proteinExistence type="predicted"/>
<dbReference type="KEGG" id="hni:W911_16735"/>
<feature type="transmembrane region" description="Helical" evidence="1">
    <location>
        <begin position="128"/>
        <end position="154"/>
    </location>
</feature>
<organism evidence="2 3">
    <name type="scientific">Hyphomicrobium nitrativorans NL23</name>
    <dbReference type="NCBI Taxonomy" id="1029756"/>
    <lineage>
        <taxon>Bacteria</taxon>
        <taxon>Pseudomonadati</taxon>
        <taxon>Pseudomonadota</taxon>
        <taxon>Alphaproteobacteria</taxon>
        <taxon>Hyphomicrobiales</taxon>
        <taxon>Hyphomicrobiaceae</taxon>
        <taxon>Hyphomicrobium</taxon>
    </lineage>
</organism>
<feature type="transmembrane region" description="Helical" evidence="1">
    <location>
        <begin position="12"/>
        <end position="29"/>
    </location>
</feature>
<name>V5SJZ0_9HYPH</name>
<feature type="transmembrane region" description="Helical" evidence="1">
    <location>
        <begin position="73"/>
        <end position="93"/>
    </location>
</feature>
<keyword evidence="3" id="KW-1185">Reference proteome</keyword>
<protein>
    <submittedName>
        <fullName evidence="2">Uncharacterized protein</fullName>
    </submittedName>
</protein>
<keyword evidence="1" id="KW-1133">Transmembrane helix</keyword>
<sequence length="264" mass="29837">MEEEARKGKGWYATFALLVVVAFVAIYALTGQDALGAAGRFIWNGLVVAANGIIRVAGSLGQMLARGVGWRRLSRLTTVFTGVGLGYAASVIVSDSTVGKARGWRGKLQTAIKIVREKWQNLPLVVKLLVVVGLIASQIYLHVFLVVFPIAFLVPVVRKLWVRVADAVFGSWYWKTFGSTHRSTVSAMRRLPFVRPITEGFRLLRLRYLYAWRLWRYHPRYRDPESSTRRVSLVEPIRLWWRGELDGYVGRPLLSGRKRAVTPP</sequence>
<dbReference type="PATRIC" id="fig|1029756.8.peg.3486"/>
<dbReference type="Proteomes" id="UP000018542">
    <property type="component" value="Chromosome"/>
</dbReference>
<keyword evidence="1" id="KW-0472">Membrane</keyword>
<dbReference type="AlphaFoldDB" id="V5SJZ0"/>
<reference evidence="2 3" key="1">
    <citation type="journal article" date="2014" name="Genome Announc.">
        <title>Complete Genome Sequence of Hyphomicrobium nitrativorans Strain NL23, a Denitrifying Bacterium Isolated from Biofilm of a Methanol-Fed Denitrification System Treating Seawater at the Montreal Biodome.</title>
        <authorList>
            <person name="Martineau C."/>
            <person name="Villeneuve C."/>
            <person name="Mauffrey F."/>
            <person name="Villemur R."/>
        </authorList>
    </citation>
    <scope>NUCLEOTIDE SEQUENCE [LARGE SCALE GENOMIC DNA]</scope>
    <source>
        <strain evidence="2">NL23</strain>
    </source>
</reference>
<dbReference type="OrthoDB" id="7930163at2"/>
<keyword evidence="1" id="KW-0812">Transmembrane</keyword>
<dbReference type="EMBL" id="CP006912">
    <property type="protein sequence ID" value="AHB50430.1"/>
    <property type="molecule type" value="Genomic_DNA"/>
</dbReference>
<evidence type="ECO:0000256" key="1">
    <source>
        <dbReference type="SAM" id="Phobius"/>
    </source>
</evidence>
<evidence type="ECO:0000313" key="3">
    <source>
        <dbReference type="Proteomes" id="UP000018542"/>
    </source>
</evidence>